<evidence type="ECO:0000313" key="3">
    <source>
        <dbReference type="Proteomes" id="UP000256257"/>
    </source>
</evidence>
<keyword evidence="3" id="KW-1185">Reference proteome</keyword>
<comment type="caution">
    <text evidence="2">The sequence shown here is derived from an EMBL/GenBank/DDBJ whole genome shotgun (WGS) entry which is preliminary data.</text>
</comment>
<keyword evidence="1" id="KW-0812">Transmembrane</keyword>
<proteinExistence type="predicted"/>
<name>A0A3D9B1L1_9FLAO</name>
<evidence type="ECO:0008006" key="4">
    <source>
        <dbReference type="Google" id="ProtNLM"/>
    </source>
</evidence>
<keyword evidence="1" id="KW-0472">Membrane</keyword>
<organism evidence="2 3">
    <name type="scientific">Chryseobacterium pennipullorum</name>
    <dbReference type="NCBI Taxonomy" id="2258963"/>
    <lineage>
        <taxon>Bacteria</taxon>
        <taxon>Pseudomonadati</taxon>
        <taxon>Bacteroidota</taxon>
        <taxon>Flavobacteriia</taxon>
        <taxon>Flavobacteriales</taxon>
        <taxon>Weeksellaceae</taxon>
        <taxon>Chryseobacterium group</taxon>
        <taxon>Chryseobacterium</taxon>
    </lineage>
</organism>
<protein>
    <recommendedName>
        <fullName evidence="4">DUF4149 domain-containing protein</fullName>
    </recommendedName>
</protein>
<evidence type="ECO:0000313" key="2">
    <source>
        <dbReference type="EMBL" id="REC47473.1"/>
    </source>
</evidence>
<keyword evidence="1" id="KW-1133">Transmembrane helix</keyword>
<accession>A0A3D9B1L1</accession>
<gene>
    <name evidence="2" type="ORF">DRF67_10545</name>
</gene>
<dbReference type="OrthoDB" id="1098954at2"/>
<dbReference type="AlphaFoldDB" id="A0A3D9B1L1"/>
<reference evidence="2 3" key="1">
    <citation type="submission" date="2018-06" db="EMBL/GenBank/DDBJ databases">
        <title>Novel Chryseobacterium species.</title>
        <authorList>
            <person name="Newman J."/>
            <person name="Hugo C."/>
            <person name="Oosthuizen L."/>
            <person name="Charimba G."/>
        </authorList>
    </citation>
    <scope>NUCLEOTIDE SEQUENCE [LARGE SCALE GENOMIC DNA]</scope>
    <source>
        <strain evidence="2 3">7_F195</strain>
    </source>
</reference>
<dbReference type="Proteomes" id="UP000256257">
    <property type="component" value="Unassembled WGS sequence"/>
</dbReference>
<sequence>MKFYLKNPLVLTAFCLMTGVFITISFIETPLKFQVEGITLPIALGLGKLMFGVSTALQWFFLVLILGLMLISRKNYTKSDFYIMTFLFLLQASEQFWMLPVLDARVDALSSGKTLAPTALHDYFINTEIAKAILMITAIALQFKKNKKYSL</sequence>
<feature type="transmembrane region" description="Helical" evidence="1">
    <location>
        <begin position="49"/>
        <end position="69"/>
    </location>
</feature>
<feature type="transmembrane region" description="Helical" evidence="1">
    <location>
        <begin position="9"/>
        <end position="29"/>
    </location>
</feature>
<evidence type="ECO:0000256" key="1">
    <source>
        <dbReference type="SAM" id="Phobius"/>
    </source>
</evidence>
<dbReference type="RefSeq" id="WP_115928266.1">
    <property type="nucleotide sequence ID" value="NZ_QNVV01000008.1"/>
</dbReference>
<dbReference type="EMBL" id="QNVV01000008">
    <property type="protein sequence ID" value="REC47473.1"/>
    <property type="molecule type" value="Genomic_DNA"/>
</dbReference>